<dbReference type="AlphaFoldDB" id="A0ABD0J7Y0"/>
<dbReference type="Proteomes" id="UP001519460">
    <property type="component" value="Unassembled WGS sequence"/>
</dbReference>
<keyword evidence="2" id="KW-1185">Reference proteome</keyword>
<reference evidence="1 2" key="1">
    <citation type="journal article" date="2023" name="Sci. Data">
        <title>Genome assembly of the Korean intertidal mud-creeper Batillaria attramentaria.</title>
        <authorList>
            <person name="Patra A.K."/>
            <person name="Ho P.T."/>
            <person name="Jun S."/>
            <person name="Lee S.J."/>
            <person name="Kim Y."/>
            <person name="Won Y.J."/>
        </authorList>
    </citation>
    <scope>NUCLEOTIDE SEQUENCE [LARGE SCALE GENOMIC DNA]</scope>
    <source>
        <strain evidence="1">Wonlab-2016</strain>
    </source>
</reference>
<protein>
    <submittedName>
        <fullName evidence="1">Uncharacterized protein</fullName>
    </submittedName>
</protein>
<dbReference type="EMBL" id="JACVVK020000579">
    <property type="protein sequence ID" value="KAK7465068.1"/>
    <property type="molecule type" value="Genomic_DNA"/>
</dbReference>
<evidence type="ECO:0000313" key="2">
    <source>
        <dbReference type="Proteomes" id="UP001519460"/>
    </source>
</evidence>
<feature type="non-terminal residue" evidence="1">
    <location>
        <position position="132"/>
    </location>
</feature>
<organism evidence="1 2">
    <name type="scientific">Batillaria attramentaria</name>
    <dbReference type="NCBI Taxonomy" id="370345"/>
    <lineage>
        <taxon>Eukaryota</taxon>
        <taxon>Metazoa</taxon>
        <taxon>Spiralia</taxon>
        <taxon>Lophotrochozoa</taxon>
        <taxon>Mollusca</taxon>
        <taxon>Gastropoda</taxon>
        <taxon>Caenogastropoda</taxon>
        <taxon>Sorbeoconcha</taxon>
        <taxon>Cerithioidea</taxon>
        <taxon>Batillariidae</taxon>
        <taxon>Batillaria</taxon>
    </lineage>
</organism>
<comment type="caution">
    <text evidence="1">The sequence shown here is derived from an EMBL/GenBank/DDBJ whole genome shotgun (WGS) entry which is preliminary data.</text>
</comment>
<sequence length="132" mass="15017">MTEPDIITLNDFVLWQCRCSWPGISKYMYRRFLVSRSSYDSISTTDRVRKKGTIPTPEIIILQSLLGQPGETPNAPNPSCDALIVVFGFGQAEIDWMAETTQPEVTCHHLASRGNISRKDQRRFKMPMPTPE</sequence>
<proteinExistence type="predicted"/>
<gene>
    <name evidence="1" type="ORF">BaRGS_00037765</name>
</gene>
<name>A0ABD0J7Y0_9CAEN</name>
<evidence type="ECO:0000313" key="1">
    <source>
        <dbReference type="EMBL" id="KAK7465068.1"/>
    </source>
</evidence>
<accession>A0ABD0J7Y0</accession>